<dbReference type="eggNOG" id="COG4766">
    <property type="taxonomic scope" value="Bacteria"/>
</dbReference>
<dbReference type="AlphaFoldDB" id="D9R1J7"/>
<dbReference type="HOGENOM" id="CLU_082122_0_0_9"/>
<dbReference type="STRING" id="610130.Closa_4009"/>
<dbReference type="RefSeq" id="WP_013274573.1">
    <property type="nucleotide sequence ID" value="NC_014376.1"/>
</dbReference>
<dbReference type="PANTHER" id="PTHR36169">
    <property type="entry name" value="ETHANOLAMINE UTILIZATION PROTEIN EUTQ"/>
    <property type="match status" value="1"/>
</dbReference>
<reference evidence="1" key="1">
    <citation type="submission" date="2010-07" db="EMBL/GenBank/DDBJ databases">
        <title>Complete sequence of Clostridium saccharolyticum WM1.</title>
        <authorList>
            <consortium name="US DOE Joint Genome Institute"/>
            <person name="Lucas S."/>
            <person name="Copeland A."/>
            <person name="Lapidus A."/>
            <person name="Cheng J.-F."/>
            <person name="Bruce D."/>
            <person name="Goodwin L."/>
            <person name="Pitluck S."/>
            <person name="Chertkov O."/>
            <person name="Detter J.C."/>
            <person name="Han C."/>
            <person name="Tapia R."/>
            <person name="Land M."/>
            <person name="Hauser L."/>
            <person name="Chang Y.-J."/>
            <person name="Jeffries C."/>
            <person name="Kyrpides N."/>
            <person name="Ivanova N."/>
            <person name="Mikhailova N."/>
            <person name="Mouttaki H."/>
            <person name="Lin L."/>
            <person name="Zhou J."/>
            <person name="Hemme C.L."/>
            <person name="Woyke T."/>
        </authorList>
    </citation>
    <scope>NUCLEOTIDE SEQUENCE [LARGE SCALE GENOMIC DNA]</scope>
    <source>
        <strain evidence="1">WM1</strain>
    </source>
</reference>
<organism evidence="1 2">
    <name type="scientific">Lacrimispora saccharolytica (strain ATCC 35040 / DSM 2544 / NRCC 2533 / WM1)</name>
    <name type="common">Clostridium saccharolyticum</name>
    <dbReference type="NCBI Taxonomy" id="610130"/>
    <lineage>
        <taxon>Bacteria</taxon>
        <taxon>Bacillati</taxon>
        <taxon>Bacillota</taxon>
        <taxon>Clostridia</taxon>
        <taxon>Lachnospirales</taxon>
        <taxon>Lachnospiraceae</taxon>
        <taxon>Lacrimispora</taxon>
    </lineage>
</organism>
<dbReference type="KEGG" id="csh:Closa_4009"/>
<dbReference type="Proteomes" id="UP000001662">
    <property type="component" value="Chromosome"/>
</dbReference>
<evidence type="ECO:0000313" key="1">
    <source>
        <dbReference type="EMBL" id="ADL06520.1"/>
    </source>
</evidence>
<dbReference type="SUPFAM" id="SSF51182">
    <property type="entry name" value="RmlC-like cupins"/>
    <property type="match status" value="1"/>
</dbReference>
<keyword evidence="2" id="KW-1185">Reference proteome</keyword>
<dbReference type="InterPro" id="IPR010424">
    <property type="entry name" value="EutQ"/>
</dbReference>
<gene>
    <name evidence="1" type="ordered locus">Closa_4009</name>
</gene>
<dbReference type="Gene3D" id="2.60.120.10">
    <property type="entry name" value="Jelly Rolls"/>
    <property type="match status" value="1"/>
</dbReference>
<name>D9R1J7_LACSW</name>
<dbReference type="CDD" id="cd02228">
    <property type="entry name" value="cupin_EutQ"/>
    <property type="match status" value="1"/>
</dbReference>
<dbReference type="InterPro" id="IPR014710">
    <property type="entry name" value="RmlC-like_jellyroll"/>
</dbReference>
<evidence type="ECO:0000313" key="2">
    <source>
        <dbReference type="Proteomes" id="UP000001662"/>
    </source>
</evidence>
<dbReference type="InterPro" id="IPR011051">
    <property type="entry name" value="RmlC_Cupin_sf"/>
</dbReference>
<dbReference type="EMBL" id="CP002109">
    <property type="protein sequence ID" value="ADL06520.1"/>
    <property type="molecule type" value="Genomic_DNA"/>
</dbReference>
<proteinExistence type="predicted"/>
<dbReference type="PaxDb" id="610130-Closa_4009"/>
<accession>D9R1J7</accession>
<protein>
    <submittedName>
        <fullName evidence="1">Ethanolamine utilization EutQ family protein</fullName>
    </submittedName>
</protein>
<dbReference type="PANTHER" id="PTHR36169:SF1">
    <property type="entry name" value="ACETATE KINASE EUTQ"/>
    <property type="match status" value="1"/>
</dbReference>
<dbReference type="OrthoDB" id="3828611at2"/>
<sequence>MKQLICAKDVEKLNAEGKKVFYMESGSIITPSAKDAADAFGIKFCDKAEEQTLAPAPAAFAGLDMDSEKIYMVLKTLMEKGLLNDMFKPYDSESHGNGLKVVRGSSVKMDVFDTGDPSVKAYYQELVSKDESHISAGFLVIDHSSFEWELTYEEIDYVIEGTLTVTIDGKTYTAKAGDVLFVPSGSKVIWGSPDKARVFYATYPANWADLV</sequence>
<dbReference type="Pfam" id="PF06249">
    <property type="entry name" value="EutQ"/>
    <property type="match status" value="1"/>
</dbReference>